<evidence type="ECO:0000313" key="2">
    <source>
        <dbReference type="EMBL" id="PIC25271.1"/>
    </source>
</evidence>
<dbReference type="EMBL" id="PDUG01000005">
    <property type="protein sequence ID" value="PIC25271.1"/>
    <property type="molecule type" value="Genomic_DNA"/>
</dbReference>
<name>A0A2G5TDX5_9PELO</name>
<dbReference type="InterPro" id="IPR012337">
    <property type="entry name" value="RNaseH-like_sf"/>
</dbReference>
<protein>
    <recommendedName>
        <fullName evidence="1">Piwi domain-containing protein</fullName>
    </recommendedName>
</protein>
<organism evidence="2 3">
    <name type="scientific">Caenorhabditis nigoni</name>
    <dbReference type="NCBI Taxonomy" id="1611254"/>
    <lineage>
        <taxon>Eukaryota</taxon>
        <taxon>Metazoa</taxon>
        <taxon>Ecdysozoa</taxon>
        <taxon>Nematoda</taxon>
        <taxon>Chromadorea</taxon>
        <taxon>Rhabditida</taxon>
        <taxon>Rhabditina</taxon>
        <taxon>Rhabditomorpha</taxon>
        <taxon>Rhabditoidea</taxon>
        <taxon>Rhabditidae</taxon>
        <taxon>Peloderinae</taxon>
        <taxon>Caenorhabditis</taxon>
    </lineage>
</organism>
<dbReference type="InterPro" id="IPR036397">
    <property type="entry name" value="RNaseH_sf"/>
</dbReference>
<proteinExistence type="predicted"/>
<comment type="caution">
    <text evidence="2">The sequence shown here is derived from an EMBL/GenBank/DDBJ whole genome shotgun (WGS) entry which is preliminary data.</text>
</comment>
<dbReference type="Gene3D" id="3.30.420.10">
    <property type="entry name" value="Ribonuclease H-like superfamily/Ribonuclease H"/>
    <property type="match status" value="1"/>
</dbReference>
<accession>A0A2G5TDX5</accession>
<dbReference type="STRING" id="1611254.A0A2G5TDX5"/>
<dbReference type="InterPro" id="IPR003165">
    <property type="entry name" value="Piwi"/>
</dbReference>
<keyword evidence="3" id="KW-1185">Reference proteome</keyword>
<feature type="domain" description="Piwi" evidence="1">
    <location>
        <begin position="11"/>
        <end position="113"/>
    </location>
</feature>
<reference evidence="3" key="1">
    <citation type="submission" date="2017-10" db="EMBL/GenBank/DDBJ databases">
        <title>Rapid genome shrinkage in a self-fertile nematode reveals novel sperm competition proteins.</title>
        <authorList>
            <person name="Yin D."/>
            <person name="Schwarz E.M."/>
            <person name="Thomas C.G."/>
            <person name="Felde R.L."/>
            <person name="Korf I.F."/>
            <person name="Cutter A.D."/>
            <person name="Schartner C.M."/>
            <person name="Ralston E.J."/>
            <person name="Meyer B.J."/>
            <person name="Haag E.S."/>
        </authorList>
    </citation>
    <scope>NUCLEOTIDE SEQUENCE [LARGE SCALE GENOMIC DNA]</scope>
    <source>
        <strain evidence="3">JU1422</strain>
    </source>
</reference>
<dbReference type="AlphaFoldDB" id="A0A2G5TDX5"/>
<dbReference type="PANTHER" id="PTHR22891">
    <property type="entry name" value="EUKARYOTIC TRANSLATION INITIATION FACTOR 2C"/>
    <property type="match status" value="1"/>
</dbReference>
<gene>
    <name evidence="2" type="primary">Cnig_chr_V.g18266</name>
    <name evidence="2" type="ORF">B9Z55_018266</name>
</gene>
<evidence type="ECO:0000259" key="1">
    <source>
        <dbReference type="Pfam" id="PF02171"/>
    </source>
</evidence>
<dbReference type="GO" id="GO:0003676">
    <property type="term" value="F:nucleic acid binding"/>
    <property type="evidence" value="ECO:0007669"/>
    <property type="project" value="InterPro"/>
</dbReference>
<sequence>MFEPESPAQFKNEQFKLKFQKNKAVSNLVPGTVIDHTVVSPVFSEFYLASAVARQGTAKATKYTIIFATNPEANLARIETITNDLCFDHQIVFQPVSLPVPLFIAGRCSQRGAAVLGYNGYRRGENGNVDYEAMNEQYGYSQKNLFGKRFNA</sequence>
<evidence type="ECO:0000313" key="3">
    <source>
        <dbReference type="Proteomes" id="UP000230233"/>
    </source>
</evidence>
<dbReference type="SUPFAM" id="SSF53098">
    <property type="entry name" value="Ribonuclease H-like"/>
    <property type="match status" value="1"/>
</dbReference>
<dbReference type="Pfam" id="PF02171">
    <property type="entry name" value="Piwi"/>
    <property type="match status" value="1"/>
</dbReference>
<dbReference type="OrthoDB" id="5868801at2759"/>
<dbReference type="Proteomes" id="UP000230233">
    <property type="component" value="Chromosome V"/>
</dbReference>